<keyword evidence="9" id="KW-1185">Reference proteome</keyword>
<organism evidence="8 9">
    <name type="scientific">Achromobacter anxifer</name>
    <dbReference type="NCBI Taxonomy" id="1287737"/>
    <lineage>
        <taxon>Bacteria</taxon>
        <taxon>Pseudomonadati</taxon>
        <taxon>Pseudomonadota</taxon>
        <taxon>Betaproteobacteria</taxon>
        <taxon>Burkholderiales</taxon>
        <taxon>Alcaligenaceae</taxon>
        <taxon>Achromobacter</taxon>
    </lineage>
</organism>
<dbReference type="CDD" id="cd03224">
    <property type="entry name" value="ABC_TM1139_LivF_branched"/>
    <property type="match status" value="1"/>
</dbReference>
<dbReference type="SMART" id="SM00382">
    <property type="entry name" value="AAA"/>
    <property type="match status" value="1"/>
</dbReference>
<keyword evidence="5 8" id="KW-0067">ATP-binding</keyword>
<dbReference type="GO" id="GO:0005524">
    <property type="term" value="F:ATP binding"/>
    <property type="evidence" value="ECO:0007669"/>
    <property type="project" value="UniProtKB-KW"/>
</dbReference>
<dbReference type="SUPFAM" id="SSF52540">
    <property type="entry name" value="P-loop containing nucleoside triphosphate hydrolases"/>
    <property type="match status" value="1"/>
</dbReference>
<dbReference type="EC" id="3.6.3.-" evidence="8"/>
<protein>
    <submittedName>
        <fullName evidence="8">Lipopolysaccharide export system ATP-binding protein LptB</fullName>
        <ecNumber evidence="8">3.6.3.-</ecNumber>
    </submittedName>
</protein>
<dbReference type="GO" id="GO:0016887">
    <property type="term" value="F:ATP hydrolysis activity"/>
    <property type="evidence" value="ECO:0007669"/>
    <property type="project" value="InterPro"/>
</dbReference>
<dbReference type="Pfam" id="PF00005">
    <property type="entry name" value="ABC_tran"/>
    <property type="match status" value="1"/>
</dbReference>
<dbReference type="InterPro" id="IPR052156">
    <property type="entry name" value="BCAA_Transport_ATP-bd_LivF"/>
</dbReference>
<dbReference type="PANTHER" id="PTHR43820">
    <property type="entry name" value="HIGH-AFFINITY BRANCHED-CHAIN AMINO ACID TRANSPORT ATP-BINDING PROTEIN LIVF"/>
    <property type="match status" value="1"/>
</dbReference>
<dbReference type="PANTHER" id="PTHR43820:SF4">
    <property type="entry name" value="HIGH-AFFINITY BRANCHED-CHAIN AMINO ACID TRANSPORT ATP-BINDING PROTEIN LIVF"/>
    <property type="match status" value="1"/>
</dbReference>
<keyword evidence="2" id="KW-0813">Transport</keyword>
<dbReference type="RefSeq" id="WP_175211383.1">
    <property type="nucleotide sequence ID" value="NZ_CADILG010000088.1"/>
</dbReference>
<proteinExistence type="inferred from homology"/>
<evidence type="ECO:0000256" key="1">
    <source>
        <dbReference type="ARBA" id="ARBA00005417"/>
    </source>
</evidence>
<keyword evidence="6" id="KW-0029">Amino-acid transport</keyword>
<dbReference type="InterPro" id="IPR003439">
    <property type="entry name" value="ABC_transporter-like_ATP-bd"/>
</dbReference>
<dbReference type="PROSITE" id="PS50893">
    <property type="entry name" value="ABC_TRANSPORTER_2"/>
    <property type="match status" value="1"/>
</dbReference>
<keyword evidence="4" id="KW-0547">Nucleotide-binding</keyword>
<keyword evidence="8" id="KW-0378">Hydrolase</keyword>
<evidence type="ECO:0000313" key="8">
    <source>
        <dbReference type="EMBL" id="CAB3927545.1"/>
    </source>
</evidence>
<evidence type="ECO:0000256" key="3">
    <source>
        <dbReference type="ARBA" id="ARBA00022475"/>
    </source>
</evidence>
<accession>A0A6S7ETY1</accession>
<evidence type="ECO:0000256" key="4">
    <source>
        <dbReference type="ARBA" id="ARBA00022741"/>
    </source>
</evidence>
<keyword evidence="3" id="KW-1003">Cell membrane</keyword>
<evidence type="ECO:0000256" key="6">
    <source>
        <dbReference type="ARBA" id="ARBA00022970"/>
    </source>
</evidence>
<dbReference type="InterPro" id="IPR027417">
    <property type="entry name" value="P-loop_NTPase"/>
</dbReference>
<gene>
    <name evidence="8" type="primary">lptB_20</name>
    <name evidence="8" type="ORF">LMG26858_06036</name>
</gene>
<name>A0A6S7ETY1_9BURK</name>
<evidence type="ECO:0000259" key="7">
    <source>
        <dbReference type="PROSITE" id="PS50893"/>
    </source>
</evidence>
<dbReference type="Gene3D" id="3.40.50.300">
    <property type="entry name" value="P-loop containing nucleotide triphosphate hydrolases"/>
    <property type="match status" value="1"/>
</dbReference>
<evidence type="ECO:0000313" key="9">
    <source>
        <dbReference type="Proteomes" id="UP000494117"/>
    </source>
</evidence>
<sequence>MPDTLLAMEGVTAGYMGDIDVLRNVSLTVQAGRISGLIGLNGAGKSTLMKAICGFLRPKSGRVTRAGRDISGQPPHRMIDDGLWYIPQESSLFPYLTVEENLRLPLEGRRKRYGDVLEARYADTLERFPVLKQKLKDQAGNLSGGQQKSLEFAKAYMVQPQVCLIDEPSIGLAPRVAAEVFQWIRAFADAGMGILLVDHNVRRVVAMSNHIYVLSLGEITASGSPEDFAGDLHEQVREWLGINF</sequence>
<dbReference type="EMBL" id="CADILG010000088">
    <property type="protein sequence ID" value="CAB3927545.1"/>
    <property type="molecule type" value="Genomic_DNA"/>
</dbReference>
<dbReference type="AlphaFoldDB" id="A0A6S7ETY1"/>
<evidence type="ECO:0000256" key="2">
    <source>
        <dbReference type="ARBA" id="ARBA00022448"/>
    </source>
</evidence>
<comment type="similarity">
    <text evidence="1">Belongs to the ABC transporter superfamily.</text>
</comment>
<dbReference type="Proteomes" id="UP000494117">
    <property type="component" value="Unassembled WGS sequence"/>
</dbReference>
<keyword evidence="3" id="KW-0472">Membrane</keyword>
<evidence type="ECO:0000256" key="5">
    <source>
        <dbReference type="ARBA" id="ARBA00022840"/>
    </source>
</evidence>
<dbReference type="GO" id="GO:0015807">
    <property type="term" value="P:L-amino acid transport"/>
    <property type="evidence" value="ECO:0007669"/>
    <property type="project" value="TreeGrafter"/>
</dbReference>
<feature type="domain" description="ABC transporter" evidence="7">
    <location>
        <begin position="6"/>
        <end position="241"/>
    </location>
</feature>
<reference evidence="8 9" key="1">
    <citation type="submission" date="2020-04" db="EMBL/GenBank/DDBJ databases">
        <authorList>
            <person name="De Canck E."/>
        </authorList>
    </citation>
    <scope>NUCLEOTIDE SEQUENCE [LARGE SCALE GENOMIC DNA]</scope>
    <source>
        <strain evidence="8 9">LMG 26858</strain>
    </source>
</reference>
<dbReference type="GO" id="GO:0015658">
    <property type="term" value="F:branched-chain amino acid transmembrane transporter activity"/>
    <property type="evidence" value="ECO:0007669"/>
    <property type="project" value="TreeGrafter"/>
</dbReference>
<dbReference type="InterPro" id="IPR003593">
    <property type="entry name" value="AAA+_ATPase"/>
</dbReference>